<evidence type="ECO:0000313" key="2">
    <source>
        <dbReference type="EMBL" id="GAG84865.1"/>
    </source>
</evidence>
<gene>
    <name evidence="2" type="ORF">S01H4_24341</name>
</gene>
<reference evidence="2" key="1">
    <citation type="journal article" date="2014" name="Front. Microbiol.">
        <title>High frequency of phylogenetically diverse reductive dehalogenase-homologous genes in deep subseafloor sedimentary metagenomes.</title>
        <authorList>
            <person name="Kawai M."/>
            <person name="Futagami T."/>
            <person name="Toyoda A."/>
            <person name="Takaki Y."/>
            <person name="Nishi S."/>
            <person name="Hori S."/>
            <person name="Arai W."/>
            <person name="Tsubouchi T."/>
            <person name="Morono Y."/>
            <person name="Uchiyama I."/>
            <person name="Ito T."/>
            <person name="Fujiyama A."/>
            <person name="Inagaki F."/>
            <person name="Takami H."/>
        </authorList>
    </citation>
    <scope>NUCLEOTIDE SEQUENCE</scope>
    <source>
        <strain evidence="2">Expedition CK06-06</strain>
    </source>
</reference>
<sequence>MKKTMSFTLFLLVVAYPIYGMSVKTIVDEMNARYTKIVERAGGIKITQVIKSISNGAEVSTVQNILKKGKRYRIETISQLQLDEEKTKNVILFDGTNIWFISPYVGITMMPKDEAMIHGIFDDFSKLIPLSSRISGEEKINNEDCYIIKTPDDSDVPFKKIWVSQTRFVPLKATGMLSKKIITLIFTDYKKIEGIWGIPNKTETMIDNELVATSTVETVETDIDIANETFDIQSQ</sequence>
<dbReference type="EMBL" id="BART01011420">
    <property type="protein sequence ID" value="GAG84865.1"/>
    <property type="molecule type" value="Genomic_DNA"/>
</dbReference>
<dbReference type="Pfam" id="PF17131">
    <property type="entry name" value="LolA_like"/>
    <property type="match status" value="1"/>
</dbReference>
<name>X1AQ21_9ZZZZ</name>
<dbReference type="AlphaFoldDB" id="X1AQ21"/>
<protein>
    <recommendedName>
        <fullName evidence="1">Uncharacterized protein TP-0789 domain-containing protein</fullName>
    </recommendedName>
</protein>
<dbReference type="InterPro" id="IPR033399">
    <property type="entry name" value="TP_0789-like"/>
</dbReference>
<proteinExistence type="predicted"/>
<organism evidence="2">
    <name type="scientific">marine sediment metagenome</name>
    <dbReference type="NCBI Taxonomy" id="412755"/>
    <lineage>
        <taxon>unclassified sequences</taxon>
        <taxon>metagenomes</taxon>
        <taxon>ecological metagenomes</taxon>
    </lineage>
</organism>
<dbReference type="Gene3D" id="2.50.20.10">
    <property type="entry name" value="Lipoprotein localisation LolA/LolB/LppX"/>
    <property type="match status" value="1"/>
</dbReference>
<feature type="domain" description="Uncharacterized protein TP-0789" evidence="1">
    <location>
        <begin position="133"/>
        <end position="231"/>
    </location>
</feature>
<accession>X1AQ21</accession>
<evidence type="ECO:0000259" key="1">
    <source>
        <dbReference type="Pfam" id="PF17131"/>
    </source>
</evidence>
<comment type="caution">
    <text evidence="2">The sequence shown here is derived from an EMBL/GenBank/DDBJ whole genome shotgun (WGS) entry which is preliminary data.</text>
</comment>